<reference evidence="1" key="1">
    <citation type="journal article" date="2021" name="Proc. Natl. Acad. Sci. U.S.A.">
        <title>A Catalog of Tens of Thousands of Viruses from Human Metagenomes Reveals Hidden Associations with Chronic Diseases.</title>
        <authorList>
            <person name="Tisza M.J."/>
            <person name="Buck C.B."/>
        </authorList>
    </citation>
    <scope>NUCLEOTIDE SEQUENCE</scope>
    <source>
        <strain evidence="1">CtSH72</strain>
    </source>
</reference>
<sequence>MLLTSYFIIIYKYTEKCIIINKEETDLIVNLFLIETLLYKVTN</sequence>
<accession>A0A8S5QP73</accession>
<organism evidence="1">
    <name type="scientific">Caudovirales sp. ctSH72</name>
    <dbReference type="NCBI Taxonomy" id="2826773"/>
    <lineage>
        <taxon>Viruses</taxon>
        <taxon>Duplodnaviria</taxon>
        <taxon>Heunggongvirae</taxon>
        <taxon>Uroviricota</taxon>
        <taxon>Caudoviricetes</taxon>
    </lineage>
</organism>
<protein>
    <submittedName>
        <fullName evidence="1">Uncharacterized protein</fullName>
    </submittedName>
</protein>
<evidence type="ECO:0000313" key="1">
    <source>
        <dbReference type="EMBL" id="DAE20549.1"/>
    </source>
</evidence>
<dbReference type="EMBL" id="BK015697">
    <property type="protein sequence ID" value="DAE20549.1"/>
    <property type="molecule type" value="Genomic_DNA"/>
</dbReference>
<name>A0A8S5QP73_9CAUD</name>
<proteinExistence type="predicted"/>